<proteinExistence type="predicted"/>
<dbReference type="Proteomes" id="UP001595477">
    <property type="component" value="Unassembled WGS sequence"/>
</dbReference>
<reference evidence="2" key="1">
    <citation type="journal article" date="2019" name="Int. J. Syst. Evol. Microbiol.">
        <title>The Global Catalogue of Microorganisms (GCM) 10K type strain sequencing project: providing services to taxonomists for standard genome sequencing and annotation.</title>
        <authorList>
            <consortium name="The Broad Institute Genomics Platform"/>
            <consortium name="The Broad Institute Genome Sequencing Center for Infectious Disease"/>
            <person name="Wu L."/>
            <person name="Ma J."/>
        </authorList>
    </citation>
    <scope>NUCLEOTIDE SEQUENCE [LARGE SCALE GENOMIC DNA]</scope>
    <source>
        <strain evidence="2">KCTC 52449</strain>
    </source>
</reference>
<evidence type="ECO:0000313" key="2">
    <source>
        <dbReference type="Proteomes" id="UP001595477"/>
    </source>
</evidence>
<name>A0ABV7JWJ7_9ALTE</name>
<dbReference type="EMBL" id="JBHRSX010000015">
    <property type="protein sequence ID" value="MFC3201602.1"/>
    <property type="molecule type" value="Genomic_DNA"/>
</dbReference>
<evidence type="ECO:0000313" key="1">
    <source>
        <dbReference type="EMBL" id="MFC3201602.1"/>
    </source>
</evidence>
<organism evidence="1 2">
    <name type="scientific">Alteromonas oceani</name>
    <dbReference type="NCBI Taxonomy" id="2071609"/>
    <lineage>
        <taxon>Bacteria</taxon>
        <taxon>Pseudomonadati</taxon>
        <taxon>Pseudomonadota</taxon>
        <taxon>Gammaproteobacteria</taxon>
        <taxon>Alteromonadales</taxon>
        <taxon>Alteromonadaceae</taxon>
        <taxon>Alteromonas/Salinimonas group</taxon>
        <taxon>Alteromonas</taxon>
    </lineage>
</organism>
<sequence length="153" mass="17389">MKVYPQAGIDRLYFGMTMTQVRDAWGQPEDIYHFHPLCDSLEERDVVWQYANGTELSFSSCDNFVLGTISVSSTEAELEGKCVIGKSILEIRLMFPELELDDDFDEFGQDYLLADKDVSLWVVAGKVDTISLYPDYDEHGSMRVNQPLSERGS</sequence>
<protein>
    <recommendedName>
        <fullName evidence="3">Phage protein</fullName>
    </recommendedName>
</protein>
<keyword evidence="2" id="KW-1185">Reference proteome</keyword>
<accession>A0ABV7JWJ7</accession>
<gene>
    <name evidence="1" type="ORF">ACFOEW_07200</name>
</gene>
<comment type="caution">
    <text evidence="1">The sequence shown here is derived from an EMBL/GenBank/DDBJ whole genome shotgun (WGS) entry which is preliminary data.</text>
</comment>
<evidence type="ECO:0008006" key="3">
    <source>
        <dbReference type="Google" id="ProtNLM"/>
    </source>
</evidence>
<dbReference type="RefSeq" id="WP_164464704.1">
    <property type="nucleotide sequence ID" value="NZ_JBHRSX010000015.1"/>
</dbReference>